<comment type="function">
    <text evidence="10">Succinyl-CoA synthetase functions in the citric acid cycle (TCA), coupling the hydrolysis of succinyl-CoA to the synthesis of ATP and thus represents the only step of substrate-level phosphorylation in the TCA. The beta subunit provides nucleotide specificity of the enzyme and binds the substrate succinate, while the binding sites for coenzyme A and phosphate are found in the alpha subunit.</text>
</comment>
<evidence type="ECO:0000256" key="2">
    <source>
        <dbReference type="ARBA" id="ARBA00022532"/>
    </source>
</evidence>
<protein>
    <recommendedName>
        <fullName evidence="10">Succinate--CoA ligase [ADP-forming] subunit beta, mitochondrial</fullName>
        <ecNumber evidence="10">6.2.1.5</ecNumber>
    </recommendedName>
    <alternativeName>
        <fullName evidence="10">Succinyl-CoA synthetase beta chain</fullName>
        <shortName evidence="10">SCS-beta</shortName>
    </alternativeName>
</protein>
<dbReference type="SUPFAM" id="SSF56059">
    <property type="entry name" value="Glutathione synthetase ATP-binding domain-like"/>
    <property type="match status" value="1"/>
</dbReference>
<feature type="domain" description="ATP-citrate synthase/succinyl-CoA ligase C-terminal" evidence="11">
    <location>
        <begin position="293"/>
        <end position="411"/>
    </location>
</feature>
<dbReference type="PIRSF" id="PIRSF001554">
    <property type="entry name" value="SucCS_beta"/>
    <property type="match status" value="1"/>
</dbReference>
<dbReference type="GO" id="GO:0006099">
    <property type="term" value="P:tricarboxylic acid cycle"/>
    <property type="evidence" value="ECO:0007669"/>
    <property type="project" value="UniProtKB-UniRule"/>
</dbReference>
<dbReference type="InterPro" id="IPR016102">
    <property type="entry name" value="Succinyl-CoA_synth-like"/>
</dbReference>
<dbReference type="Pfam" id="PF08442">
    <property type="entry name" value="ATP-grasp_2"/>
    <property type="match status" value="1"/>
</dbReference>
<evidence type="ECO:0000256" key="3">
    <source>
        <dbReference type="ARBA" id="ARBA00022598"/>
    </source>
</evidence>
<evidence type="ECO:0000313" key="14">
    <source>
        <dbReference type="Proteomes" id="UP001458880"/>
    </source>
</evidence>
<evidence type="ECO:0000256" key="4">
    <source>
        <dbReference type="ARBA" id="ARBA00022723"/>
    </source>
</evidence>
<dbReference type="GO" id="GO:0005524">
    <property type="term" value="F:ATP binding"/>
    <property type="evidence" value="ECO:0007669"/>
    <property type="project" value="UniProtKB-UniRule"/>
</dbReference>
<dbReference type="Pfam" id="PF00549">
    <property type="entry name" value="Ligase_CoA"/>
    <property type="match status" value="1"/>
</dbReference>
<evidence type="ECO:0000256" key="5">
    <source>
        <dbReference type="ARBA" id="ARBA00022741"/>
    </source>
</evidence>
<dbReference type="PANTHER" id="PTHR11815:SF10">
    <property type="entry name" value="SUCCINATE--COA LIGASE [GDP-FORMING] SUBUNIT BETA, MITOCHONDRIAL"/>
    <property type="match status" value="1"/>
</dbReference>
<evidence type="ECO:0000313" key="13">
    <source>
        <dbReference type="EMBL" id="KAK9752260.1"/>
    </source>
</evidence>
<keyword evidence="10" id="KW-0067">ATP-binding</keyword>
<dbReference type="InterPro" id="IPR005809">
    <property type="entry name" value="Succ_CoA_ligase-like_bsu"/>
</dbReference>
<feature type="binding site" evidence="10">
    <location>
        <position position="230"/>
    </location>
    <ligand>
        <name>Mg(2+)</name>
        <dbReference type="ChEBI" id="CHEBI:18420"/>
    </ligand>
</feature>
<feature type="binding site" evidence="10">
    <location>
        <begin position="352"/>
        <end position="354"/>
    </location>
    <ligand>
        <name>substrate</name>
        <note>ligand shared with subunit alpha</note>
    </ligand>
</feature>
<keyword evidence="2 10" id="KW-0816">Tricarboxylic acid cycle</keyword>
<evidence type="ECO:0000256" key="10">
    <source>
        <dbReference type="HAMAP-Rule" id="MF_03219"/>
    </source>
</evidence>
<comment type="pathway">
    <text evidence="1 10">Carbohydrate metabolism; tricarboxylic acid cycle; succinate from succinyl-CoA (ligase route): step 1/1.</text>
</comment>
<dbReference type="FunFam" id="3.30.470.20:FF:000002">
    <property type="entry name" value="Succinate--CoA ligase [ADP-forming] subunit beta"/>
    <property type="match status" value="1"/>
</dbReference>
<name>A0AAW1N105_POPJA</name>
<feature type="domain" description="ATP-grasp fold succinyl-CoA synthetase-type" evidence="12">
    <location>
        <begin position="27"/>
        <end position="233"/>
    </location>
</feature>
<dbReference type="GO" id="GO:0005739">
    <property type="term" value="C:mitochondrion"/>
    <property type="evidence" value="ECO:0007669"/>
    <property type="project" value="UniProtKB-SubCell"/>
</dbReference>
<evidence type="ECO:0000259" key="12">
    <source>
        <dbReference type="Pfam" id="PF08442"/>
    </source>
</evidence>
<dbReference type="NCBIfam" id="TIGR01016">
    <property type="entry name" value="sucCoAbeta"/>
    <property type="match status" value="1"/>
</dbReference>
<evidence type="ECO:0000259" key="11">
    <source>
        <dbReference type="Pfam" id="PF00549"/>
    </source>
</evidence>
<dbReference type="Gene3D" id="3.40.50.261">
    <property type="entry name" value="Succinyl-CoA synthetase domains"/>
    <property type="match status" value="1"/>
</dbReference>
<keyword evidence="14" id="KW-1185">Reference proteome</keyword>
<dbReference type="GO" id="GO:0000287">
    <property type="term" value="F:magnesium ion binding"/>
    <property type="evidence" value="ECO:0007669"/>
    <property type="project" value="UniProtKB-UniRule"/>
</dbReference>
<proteinExistence type="inferred from homology"/>
<dbReference type="FunFam" id="3.40.50.261:FF:000001">
    <property type="entry name" value="Succinate--CoA ligase [ADP-forming] subunit beta"/>
    <property type="match status" value="1"/>
</dbReference>
<dbReference type="InterPro" id="IPR013650">
    <property type="entry name" value="ATP-grasp_succ-CoA_synth-type"/>
</dbReference>
<dbReference type="SUPFAM" id="SSF52210">
    <property type="entry name" value="Succinyl-CoA synthetase domains"/>
    <property type="match status" value="1"/>
</dbReference>
<comment type="catalytic activity">
    <reaction evidence="10">
        <text>succinate + ATP + CoA = succinyl-CoA + ADP + phosphate</text>
        <dbReference type="Rhea" id="RHEA:17661"/>
        <dbReference type="ChEBI" id="CHEBI:30031"/>
        <dbReference type="ChEBI" id="CHEBI:30616"/>
        <dbReference type="ChEBI" id="CHEBI:43474"/>
        <dbReference type="ChEBI" id="CHEBI:57287"/>
        <dbReference type="ChEBI" id="CHEBI:57292"/>
        <dbReference type="ChEBI" id="CHEBI:456216"/>
        <dbReference type="EC" id="6.2.1.5"/>
    </reaction>
</comment>
<dbReference type="EC" id="6.2.1.5" evidence="10"/>
<sequence>MSHYYRKSNLLLPILHKLVKIPIRKLNLVEYQSKNLLQKHGLTVQKFCLVNHRLGFEEFQNFEAKEYVVKAQILAGGRGKGHFDTGFEGGVKITESKEEAKQYVTNMLGHRLITKQTSGEGVLVNEVMVAESANIIKETYVCIAMDRQCNGPVLLISPHGGVDVETVAKKSPSLLRKMPIDIYEGITDVLANEVSDFLRFSPELKPKVIRELKMLWNLFNKVDALQIEINPLAAVKPNNIVCIDAKLGFDDNAKFRQQEIFSLTDYGETDPHEIEAAKHDFTYVKLDGDIGCLVNGAGLAMATMDIIKLFNGSPANFLDVGGTINDVSIKKAFEILIADSKIKVILVNVFGGIVNCELIANGIISIAKSITVPLVVRLQGTQAESGRELLANANVDIDVADDFEEAAKKAVCYATQ</sequence>
<reference evidence="13 14" key="1">
    <citation type="journal article" date="2024" name="BMC Genomics">
        <title>De novo assembly and annotation of Popillia japonica's genome with initial clues to its potential as an invasive pest.</title>
        <authorList>
            <person name="Cucini C."/>
            <person name="Boschi S."/>
            <person name="Funari R."/>
            <person name="Cardaioli E."/>
            <person name="Iannotti N."/>
            <person name="Marturano G."/>
            <person name="Paoli F."/>
            <person name="Bruttini M."/>
            <person name="Carapelli A."/>
            <person name="Frati F."/>
            <person name="Nardi F."/>
        </authorList>
    </citation>
    <scope>NUCLEOTIDE SEQUENCE [LARGE SCALE GENOMIC DNA]</scope>
    <source>
        <strain evidence="13">DMR45628</strain>
    </source>
</reference>
<comment type="function">
    <text evidence="8">GTP-specific succinyl-CoA synthetase functions in the citric acid cycle (TCA), coupling the hydrolysis of succinyl-CoA to the synthesis of GTP and thus represents the only step of substrate-level phosphorylation in the TCA. The beta subunit provides nucleotide specificity of the enzyme and binds the substrate succinate, while the binding sites for coenzyme A and phosphate are found in the alpha subunit.</text>
</comment>
<comment type="caution">
    <text evidence="13">The sequence shown here is derived from an EMBL/GenBank/DDBJ whole genome shotgun (WGS) entry which is preliminary data.</text>
</comment>
<feature type="binding site" evidence="10">
    <location>
        <position position="295"/>
    </location>
    <ligand>
        <name>substrate</name>
        <note>ligand shared with subunit alpha</note>
    </ligand>
</feature>
<organism evidence="13 14">
    <name type="scientific">Popillia japonica</name>
    <name type="common">Japanese beetle</name>
    <dbReference type="NCBI Taxonomy" id="7064"/>
    <lineage>
        <taxon>Eukaryota</taxon>
        <taxon>Metazoa</taxon>
        <taxon>Ecdysozoa</taxon>
        <taxon>Arthropoda</taxon>
        <taxon>Hexapoda</taxon>
        <taxon>Insecta</taxon>
        <taxon>Pterygota</taxon>
        <taxon>Neoptera</taxon>
        <taxon>Endopterygota</taxon>
        <taxon>Coleoptera</taxon>
        <taxon>Polyphaga</taxon>
        <taxon>Scarabaeiformia</taxon>
        <taxon>Scarabaeidae</taxon>
        <taxon>Rutelinae</taxon>
        <taxon>Popillia</taxon>
    </lineage>
</organism>
<evidence type="ECO:0000256" key="1">
    <source>
        <dbReference type="ARBA" id="ARBA00005064"/>
    </source>
</evidence>
<feature type="binding site" evidence="10">
    <location>
        <position position="138"/>
    </location>
    <ligand>
        <name>ATP</name>
        <dbReference type="ChEBI" id="CHEBI:30616"/>
    </ligand>
</feature>
<evidence type="ECO:0000256" key="9">
    <source>
        <dbReference type="ARBA" id="ARBA00063570"/>
    </source>
</evidence>
<dbReference type="EMBL" id="JASPKY010000022">
    <property type="protein sequence ID" value="KAK9752260.1"/>
    <property type="molecule type" value="Genomic_DNA"/>
</dbReference>
<keyword evidence="4 10" id="KW-0479">Metal-binding</keyword>
<dbReference type="GO" id="GO:0004775">
    <property type="term" value="F:succinate-CoA ligase (ADP-forming) activity"/>
    <property type="evidence" value="ECO:0007669"/>
    <property type="project" value="UniProtKB-UniRule"/>
</dbReference>
<keyword evidence="6 10" id="KW-0460">Magnesium</keyword>
<dbReference type="Gene3D" id="3.30.1490.20">
    <property type="entry name" value="ATP-grasp fold, A domain"/>
    <property type="match status" value="1"/>
</dbReference>
<comment type="subcellular location">
    <subcellularLocation>
        <location evidence="10">Mitochondrion</location>
    </subcellularLocation>
</comment>
<comment type="similarity">
    <text evidence="10">Belongs to the succinate/malate CoA ligase beta subunit family.</text>
</comment>
<dbReference type="PANTHER" id="PTHR11815">
    <property type="entry name" value="SUCCINYL-COA SYNTHETASE BETA CHAIN"/>
    <property type="match status" value="1"/>
</dbReference>
<keyword evidence="5 10" id="KW-0547">Nucleotide-binding</keyword>
<feature type="binding site" evidence="10">
    <location>
        <position position="70"/>
    </location>
    <ligand>
        <name>ATP</name>
        <dbReference type="ChEBI" id="CHEBI:30616"/>
    </ligand>
</feature>
<dbReference type="GO" id="GO:0004776">
    <property type="term" value="F:succinate-CoA ligase (GDP-forming) activity"/>
    <property type="evidence" value="ECO:0007669"/>
    <property type="project" value="UniProtKB-EC"/>
</dbReference>
<gene>
    <name evidence="13" type="ORF">QE152_g4438</name>
</gene>
<dbReference type="FunFam" id="3.30.1490.20:FF:000004">
    <property type="entry name" value="Succinate--CoA ligase [ADP-forming] subunit beta, mitochondrial"/>
    <property type="match status" value="1"/>
</dbReference>
<accession>A0AAW1N105</accession>
<evidence type="ECO:0000256" key="6">
    <source>
        <dbReference type="ARBA" id="ARBA00022842"/>
    </source>
</evidence>
<evidence type="ECO:0000256" key="8">
    <source>
        <dbReference type="ARBA" id="ARBA00053833"/>
    </source>
</evidence>
<comment type="cofactor">
    <cofactor evidence="10">
        <name>Mg(2+)</name>
        <dbReference type="ChEBI" id="CHEBI:18420"/>
    </cofactor>
    <text evidence="10">Binds 1 Mg(2+) ion per subunit.</text>
</comment>
<feature type="binding site" evidence="10">
    <location>
        <position position="244"/>
    </location>
    <ligand>
        <name>Mg(2+)</name>
        <dbReference type="ChEBI" id="CHEBI:18420"/>
    </ligand>
</feature>
<dbReference type="GO" id="GO:0042709">
    <property type="term" value="C:succinate-CoA ligase complex"/>
    <property type="evidence" value="ECO:0007669"/>
    <property type="project" value="TreeGrafter"/>
</dbReference>
<dbReference type="Gene3D" id="3.30.470.20">
    <property type="entry name" value="ATP-grasp fold, B domain"/>
    <property type="match status" value="1"/>
</dbReference>
<feature type="binding site" evidence="10">
    <location>
        <begin position="77"/>
        <end position="79"/>
    </location>
    <ligand>
        <name>ATP</name>
        <dbReference type="ChEBI" id="CHEBI:30616"/>
    </ligand>
</feature>
<comment type="subunit">
    <text evidence="9">Heterodimer of an alpha and a beta subunit. The beta subunit determines specificity for GTP.</text>
</comment>
<dbReference type="GO" id="GO:0006104">
    <property type="term" value="P:succinyl-CoA metabolic process"/>
    <property type="evidence" value="ECO:0007669"/>
    <property type="project" value="TreeGrafter"/>
</dbReference>
<dbReference type="InterPro" id="IPR005811">
    <property type="entry name" value="SUCC_ACL_C"/>
</dbReference>
<dbReference type="HAMAP" id="MF_00558">
    <property type="entry name" value="Succ_CoA_beta"/>
    <property type="match status" value="1"/>
</dbReference>
<keyword evidence="10" id="KW-0496">Mitochondrion</keyword>
<dbReference type="InterPro" id="IPR013815">
    <property type="entry name" value="ATP_grasp_subdomain_1"/>
</dbReference>
<keyword evidence="3 10" id="KW-0436">Ligase</keyword>
<dbReference type="Proteomes" id="UP001458880">
    <property type="component" value="Unassembled WGS sequence"/>
</dbReference>
<comment type="catalytic activity">
    <reaction evidence="7">
        <text>GTP + succinate + CoA = succinyl-CoA + GDP + phosphate</text>
        <dbReference type="Rhea" id="RHEA:22120"/>
        <dbReference type="ChEBI" id="CHEBI:30031"/>
        <dbReference type="ChEBI" id="CHEBI:37565"/>
        <dbReference type="ChEBI" id="CHEBI:43474"/>
        <dbReference type="ChEBI" id="CHEBI:57287"/>
        <dbReference type="ChEBI" id="CHEBI:57292"/>
        <dbReference type="ChEBI" id="CHEBI:58189"/>
        <dbReference type="EC" id="6.2.1.4"/>
    </reaction>
</comment>
<dbReference type="AlphaFoldDB" id="A0AAW1N105"/>
<evidence type="ECO:0000256" key="7">
    <source>
        <dbReference type="ARBA" id="ARBA00052879"/>
    </source>
</evidence>
<dbReference type="NCBIfam" id="NF001913">
    <property type="entry name" value="PRK00696.1"/>
    <property type="match status" value="1"/>
</dbReference>